<dbReference type="PANTHER" id="PTHR36836:SF1">
    <property type="entry name" value="COLANIC ACID BIOSYNTHESIS PROTEIN WCAK"/>
    <property type="match status" value="1"/>
</dbReference>
<dbReference type="AlphaFoldDB" id="F0RLL1"/>
<keyword evidence="3" id="KW-1185">Reference proteome</keyword>
<dbReference type="PANTHER" id="PTHR36836">
    <property type="entry name" value="COLANIC ACID BIOSYNTHESIS PROTEIN WCAK"/>
    <property type="match status" value="1"/>
</dbReference>
<dbReference type="eggNOG" id="COG2327">
    <property type="taxonomic scope" value="Bacteria"/>
</dbReference>
<keyword evidence="2" id="KW-0808">Transferase</keyword>
<reference evidence="3" key="1">
    <citation type="submission" date="2011-02" db="EMBL/GenBank/DDBJ databases">
        <title>The complete sequence of chromosome of Deinococcus proteolyticus DSM 20540.</title>
        <authorList>
            <consortium name="US DOE Joint Genome Institute (JGI-PGF)"/>
            <person name="Lucas S."/>
            <person name="Copeland A."/>
            <person name="Lapidus A."/>
            <person name="Bruce D."/>
            <person name="Goodwin L."/>
            <person name="Pitluck S."/>
            <person name="Kyrpides N."/>
            <person name="Mavromatis K."/>
            <person name="Pagani I."/>
            <person name="Ivanova N."/>
            <person name="Ovchinnikova G."/>
            <person name="Zeytun A."/>
            <person name="Detter J.C."/>
            <person name="Han C."/>
            <person name="Land M."/>
            <person name="Hauser L."/>
            <person name="Markowitz V."/>
            <person name="Cheng J.-F."/>
            <person name="Hugenholtz P."/>
            <person name="Woyke T."/>
            <person name="Wu D."/>
            <person name="Pukall R."/>
            <person name="Steenblock K."/>
            <person name="Brambilla E."/>
            <person name="Klenk H.-P."/>
            <person name="Eisen J.A."/>
        </authorList>
    </citation>
    <scope>NUCLEOTIDE SEQUENCE [LARGE SCALE GENOMIC DNA]</scope>
    <source>
        <strain evidence="3">ATCC 35074 / DSM 20540 / JCM 6276 / NBRC 101906 / NCIMB 13154 / VKM Ac-1939 / CCM 2703 / MRP</strain>
    </source>
</reference>
<proteinExistence type="predicted"/>
<dbReference type="InterPro" id="IPR019896">
    <property type="entry name" value="Polysacch_pyruvyl_Trfase_CsaB"/>
</dbReference>
<organism evidence="2 3">
    <name type="scientific">Deinococcus proteolyticus (strain ATCC 35074 / DSM 20540 / JCM 6276 / NBRC 101906 / NCIMB 13154 / VKM Ac-1939 / CCM 2703 / MRP)</name>
    <dbReference type="NCBI Taxonomy" id="693977"/>
    <lineage>
        <taxon>Bacteria</taxon>
        <taxon>Thermotogati</taxon>
        <taxon>Deinococcota</taxon>
        <taxon>Deinococci</taxon>
        <taxon>Deinococcales</taxon>
        <taxon>Deinococcaceae</taxon>
        <taxon>Deinococcus</taxon>
    </lineage>
</organism>
<evidence type="ECO:0000313" key="2">
    <source>
        <dbReference type="EMBL" id="ADY26935.1"/>
    </source>
</evidence>
<evidence type="ECO:0000313" key="3">
    <source>
        <dbReference type="Proteomes" id="UP000007718"/>
    </source>
</evidence>
<gene>
    <name evidence="2" type="ordered locus">Deipr_1803</name>
</gene>
<reference evidence="2 3" key="2">
    <citation type="journal article" date="2012" name="Stand. Genomic Sci.">
        <title>Complete genome sequence of the orange-red pigmented, radioresistant Deinococcus proteolyticus type strain (MRP(T)).</title>
        <authorList>
            <person name="Copeland A."/>
            <person name="Zeytun A."/>
            <person name="Yassawong M."/>
            <person name="Nolan M."/>
            <person name="Lucas S."/>
            <person name="Hammon N."/>
            <person name="Deshpande S."/>
            <person name="Cheng J.F."/>
            <person name="Han C."/>
            <person name="Tapia R."/>
            <person name="Goodwin L.A."/>
            <person name="Pitluck S."/>
            <person name="Mavromatis K."/>
            <person name="Liolios K."/>
            <person name="Pagani I."/>
            <person name="Ivanova N."/>
            <person name="Mikhailova N."/>
            <person name="Pati A."/>
            <person name="Chen A."/>
            <person name="Palaniappan K."/>
            <person name="Land M."/>
            <person name="Hauser L."/>
            <person name="Jeffries C.D."/>
            <person name="Brambilla E.M."/>
            <person name="Rohde M."/>
            <person name="Sikorski J."/>
            <person name="Pukall R."/>
            <person name="Goker M."/>
            <person name="Detter J.C."/>
            <person name="Woyke T."/>
            <person name="Bristow J."/>
            <person name="Eisen J.A."/>
            <person name="Markowitz V."/>
            <person name="Hugenholtz P."/>
            <person name="Kyrpides N.C."/>
            <person name="Klenk H.P."/>
            <person name="Lapidus A."/>
        </authorList>
    </citation>
    <scope>NUCLEOTIDE SEQUENCE [LARGE SCALE GENOMIC DNA]</scope>
    <source>
        <strain evidence="3">ATCC 35074 / DSM 20540 / JCM 6276 / NBRC 101906 / NCIMB 13154 / VKM Ac-1939 / CCM 2703 / MRP</strain>
    </source>
</reference>
<dbReference type="Pfam" id="PF04230">
    <property type="entry name" value="PS_pyruv_trans"/>
    <property type="match status" value="1"/>
</dbReference>
<dbReference type="GO" id="GO:0016740">
    <property type="term" value="F:transferase activity"/>
    <property type="evidence" value="ECO:0007669"/>
    <property type="project" value="UniProtKB-KW"/>
</dbReference>
<dbReference type="KEGG" id="dpt:Deipr_1803"/>
<name>F0RLL1_DEIPM</name>
<dbReference type="NCBIfam" id="TIGR03609">
    <property type="entry name" value="S_layer_CsaB"/>
    <property type="match status" value="1"/>
</dbReference>
<dbReference type="InterPro" id="IPR007345">
    <property type="entry name" value="Polysacch_pyruvyl_Trfase"/>
</dbReference>
<dbReference type="OrthoDB" id="3199616at2"/>
<dbReference type="STRING" id="693977.Deipr_1803"/>
<accession>F0RLL1</accession>
<dbReference type="EMBL" id="CP002536">
    <property type="protein sequence ID" value="ADY26935.1"/>
    <property type="molecule type" value="Genomic_DNA"/>
</dbReference>
<dbReference type="Proteomes" id="UP000007718">
    <property type="component" value="Chromosome"/>
</dbReference>
<sequence length="326" mass="33688">MRVLVSGYYGFANGGDEAIALSISRELRARGHTPVLLSADPAHTAALCGCEAAPRMQPLALARELRRADLLLSGGGGLLQDKTSGRNLTYYLGLIRLARLLGTPAAVFNQSIGPLSVRGGNRVARAVRGLPLVVRDRGSLRTLETLGLTGVLGGDPALLLQPSPGLVGDPASVVIAPRGDVAESLPPLRELVQALQAGGHRVVALALMPAADGEAARSLGADAVIESADPQLLLDTIAASGYVVGVRLHALILAAAAGVPFAGLSYDPKVQGFCADAGAPVHTTRPDVGLLLEQVQQGVGFDTECVAEMKDRARQSFDRVLAAGQE</sequence>
<dbReference type="HOGENOM" id="CLU_039510_0_0_0"/>
<protein>
    <submittedName>
        <fullName evidence="2">Polysaccharide pyruvyl transferase CsaB</fullName>
    </submittedName>
</protein>
<feature type="domain" description="Polysaccharide pyruvyl transferase" evidence="1">
    <location>
        <begin position="13"/>
        <end position="268"/>
    </location>
</feature>
<dbReference type="RefSeq" id="WP_013615543.1">
    <property type="nucleotide sequence ID" value="NC_015161.1"/>
</dbReference>
<evidence type="ECO:0000259" key="1">
    <source>
        <dbReference type="Pfam" id="PF04230"/>
    </source>
</evidence>